<reference evidence="2 3" key="1">
    <citation type="journal article" date="2013" name="Genome Announc.">
        <title>Whole Genome Sequencing of Thermus oshimai JL-2 and Thermus thermophilus JL-18, Incomplete Denitrifiers from the United States Great Basin.</title>
        <authorList>
            <person name="Murugapiran S.K."/>
            <person name="Huntemann M."/>
            <person name="Wei C.L."/>
            <person name="Han J."/>
            <person name="Detter J.C."/>
            <person name="Han C.S."/>
            <person name="Erkkila T.H."/>
            <person name="Teshima H."/>
            <person name="Chen A."/>
            <person name="Kyrpides N."/>
            <person name="Mavrommatis K."/>
            <person name="Markowitz V."/>
            <person name="Szeto E."/>
            <person name="Ivanova N."/>
            <person name="Pagani I."/>
            <person name="Lam J."/>
            <person name="McDonald A.I."/>
            <person name="Dodsworth J.A."/>
            <person name="Pati A."/>
            <person name="Goodwin L."/>
            <person name="Peters L."/>
            <person name="Pitluck S."/>
            <person name="Woyke T."/>
            <person name="Hedlund B.P."/>
        </authorList>
    </citation>
    <scope>NUCLEOTIDE SEQUENCE</scope>
    <source>
        <strain evidence="2 3">JL-2</strain>
    </source>
</reference>
<dbReference type="PATRIC" id="fig|751945.3.peg.1209"/>
<protein>
    <recommendedName>
        <fullName evidence="1">Putative restriction endonuclease domain-containing protein</fullName>
    </recommendedName>
</protein>
<dbReference type="Proteomes" id="UP000000211">
    <property type="component" value="Chromosome"/>
</dbReference>
<dbReference type="SUPFAM" id="SSF52980">
    <property type="entry name" value="Restriction endonuclease-like"/>
    <property type="match status" value="1"/>
</dbReference>
<dbReference type="InterPro" id="IPR008538">
    <property type="entry name" value="Uma2"/>
</dbReference>
<dbReference type="AlphaFoldDB" id="K7QZG8"/>
<dbReference type="OrthoDB" id="31427at2"/>
<evidence type="ECO:0000313" key="3">
    <source>
        <dbReference type="Proteomes" id="UP000000211"/>
    </source>
</evidence>
<dbReference type="eggNOG" id="COG4636">
    <property type="taxonomic scope" value="Bacteria"/>
</dbReference>
<dbReference type="KEGG" id="tos:Theos_1219"/>
<proteinExistence type="predicted"/>
<dbReference type="HOGENOM" id="CLU_076312_2_0_0"/>
<organism evidence="2 3">
    <name type="scientific">Thermus oshimai JL-2</name>
    <dbReference type="NCBI Taxonomy" id="751945"/>
    <lineage>
        <taxon>Bacteria</taxon>
        <taxon>Thermotogati</taxon>
        <taxon>Deinococcota</taxon>
        <taxon>Deinococci</taxon>
        <taxon>Thermales</taxon>
        <taxon>Thermaceae</taxon>
        <taxon>Thermus</taxon>
    </lineage>
</organism>
<evidence type="ECO:0000259" key="1">
    <source>
        <dbReference type="Pfam" id="PF05685"/>
    </source>
</evidence>
<gene>
    <name evidence="2" type="ORF">Theos_1219</name>
</gene>
<dbReference type="EMBL" id="CP003249">
    <property type="protein sequence ID" value="AFV76260.1"/>
    <property type="molecule type" value="Genomic_DNA"/>
</dbReference>
<dbReference type="Gene3D" id="3.90.1570.10">
    <property type="entry name" value="tt1808, chain A"/>
    <property type="match status" value="1"/>
</dbReference>
<accession>K7QZG8</accession>
<dbReference type="RefSeq" id="WP_016329449.1">
    <property type="nucleotide sequence ID" value="NC_019386.1"/>
</dbReference>
<evidence type="ECO:0000313" key="2">
    <source>
        <dbReference type="EMBL" id="AFV76260.1"/>
    </source>
</evidence>
<sequence>MVRPYRFSLEEFFKLPLPERGVELLKGELYQMAPIGPKHAYLLNRLNRLFVERFPQAIVQPQGPLLIPPDTYLEPDLLLLRPGPYAERLPNPEDVLLLVELSESTLDYDLGRKLPLYAQAGIPEVWVVDLPGYRLLAFRGPQGDHYREQLWLSPGERVAPLAFPETLLEIPW</sequence>
<dbReference type="InterPro" id="IPR011335">
    <property type="entry name" value="Restrct_endonuc-II-like"/>
</dbReference>
<dbReference type="InterPro" id="IPR012296">
    <property type="entry name" value="Nuclease_put_TT1808"/>
</dbReference>
<dbReference type="STRING" id="751945.Theos_1219"/>
<dbReference type="CDD" id="cd06260">
    <property type="entry name" value="DUF820-like"/>
    <property type="match status" value="1"/>
</dbReference>
<name>K7QZG8_THEOS</name>
<feature type="domain" description="Putative restriction endonuclease" evidence="1">
    <location>
        <begin position="9"/>
        <end position="165"/>
    </location>
</feature>
<dbReference type="Pfam" id="PF05685">
    <property type="entry name" value="Uma2"/>
    <property type="match status" value="1"/>
</dbReference>
<dbReference type="PANTHER" id="PTHR35400:SF1">
    <property type="entry name" value="SLR1083 PROTEIN"/>
    <property type="match status" value="1"/>
</dbReference>
<keyword evidence="3" id="KW-1185">Reference proteome</keyword>
<dbReference type="PANTHER" id="PTHR35400">
    <property type="entry name" value="SLR1083 PROTEIN"/>
    <property type="match status" value="1"/>
</dbReference>